<comment type="caution">
    <text evidence="2">The sequence shown here is derived from an EMBL/GenBank/DDBJ whole genome shotgun (WGS) entry which is preliminary data.</text>
</comment>
<keyword evidence="3" id="KW-1185">Reference proteome</keyword>
<dbReference type="EMBL" id="QLII01000001">
    <property type="protein sequence ID" value="RAI74259.1"/>
    <property type="molecule type" value="Genomic_DNA"/>
</dbReference>
<dbReference type="OrthoDB" id="9899426at2"/>
<dbReference type="RefSeq" id="WP_111341204.1">
    <property type="nucleotide sequence ID" value="NZ_QLII01000001.1"/>
</dbReference>
<dbReference type="AlphaFoldDB" id="A0A327NIU6"/>
<reference evidence="2 3" key="1">
    <citation type="submission" date="2018-06" db="EMBL/GenBank/DDBJ databases">
        <title>Spirosoma sp. HMF3257 Genome sequencing and assembly.</title>
        <authorList>
            <person name="Kang H."/>
            <person name="Cha I."/>
            <person name="Kim H."/>
            <person name="Kang J."/>
            <person name="Joh K."/>
        </authorList>
    </citation>
    <scope>NUCLEOTIDE SEQUENCE [LARGE SCALE GENOMIC DNA]</scope>
    <source>
        <strain evidence="2 3">HMF3257</strain>
    </source>
</reference>
<evidence type="ECO:0000313" key="3">
    <source>
        <dbReference type="Proteomes" id="UP000249016"/>
    </source>
</evidence>
<feature type="region of interest" description="Disordered" evidence="1">
    <location>
        <begin position="1"/>
        <end position="22"/>
    </location>
</feature>
<organism evidence="2 3">
    <name type="scientific">Spirosoma telluris</name>
    <dbReference type="NCBI Taxonomy" id="2183553"/>
    <lineage>
        <taxon>Bacteria</taxon>
        <taxon>Pseudomonadati</taxon>
        <taxon>Bacteroidota</taxon>
        <taxon>Cytophagia</taxon>
        <taxon>Cytophagales</taxon>
        <taxon>Cytophagaceae</taxon>
        <taxon>Spirosoma</taxon>
    </lineage>
</organism>
<sequence>MSHIPKLTAQERQRAAHQLAEASKKPYVARGMPRTILFLTEEQAAKRSDLIPQFGRLPSER</sequence>
<evidence type="ECO:0000256" key="1">
    <source>
        <dbReference type="SAM" id="MobiDB-lite"/>
    </source>
</evidence>
<dbReference type="Proteomes" id="UP000249016">
    <property type="component" value="Unassembled WGS sequence"/>
</dbReference>
<accession>A0A327NIU6</accession>
<name>A0A327NIU6_9BACT</name>
<protein>
    <submittedName>
        <fullName evidence="2">Uncharacterized protein</fullName>
    </submittedName>
</protein>
<evidence type="ECO:0000313" key="2">
    <source>
        <dbReference type="EMBL" id="RAI74259.1"/>
    </source>
</evidence>
<proteinExistence type="predicted"/>
<gene>
    <name evidence="2" type="ORF">HMF3257_07860</name>
</gene>